<proteinExistence type="predicted"/>
<reference evidence="1" key="2">
    <citation type="submission" date="2023-01" db="EMBL/GenBank/DDBJ databases">
        <authorList>
            <person name="Petersen C."/>
        </authorList>
    </citation>
    <scope>NUCLEOTIDE SEQUENCE</scope>
    <source>
        <strain evidence="1">IBT 15450</strain>
    </source>
</reference>
<protein>
    <submittedName>
        <fullName evidence="1">Uncharacterized protein</fullName>
    </submittedName>
</protein>
<dbReference type="Proteomes" id="UP001219568">
    <property type="component" value="Unassembled WGS sequence"/>
</dbReference>
<evidence type="ECO:0000313" key="2">
    <source>
        <dbReference type="Proteomes" id="UP001219568"/>
    </source>
</evidence>
<accession>A0AAD6HY59</accession>
<comment type="caution">
    <text evidence="1">The sequence shown here is derived from an EMBL/GenBank/DDBJ whole genome shotgun (WGS) entry which is preliminary data.</text>
</comment>
<reference evidence="1" key="1">
    <citation type="journal article" date="2023" name="IMA Fungus">
        <title>Comparative genomic study of the Penicillium genus elucidates a diverse pangenome and 15 lateral gene transfer events.</title>
        <authorList>
            <person name="Petersen C."/>
            <person name="Sorensen T."/>
            <person name="Nielsen M.R."/>
            <person name="Sondergaard T.E."/>
            <person name="Sorensen J.L."/>
            <person name="Fitzpatrick D.A."/>
            <person name="Frisvad J.C."/>
            <person name="Nielsen K.L."/>
        </authorList>
    </citation>
    <scope>NUCLEOTIDE SEQUENCE</scope>
    <source>
        <strain evidence="1">IBT 15450</strain>
    </source>
</reference>
<evidence type="ECO:0000313" key="1">
    <source>
        <dbReference type="EMBL" id="KAJ6022619.1"/>
    </source>
</evidence>
<gene>
    <name evidence="1" type="ORF">N7460_013014</name>
</gene>
<name>A0AAD6HY59_PENCN</name>
<dbReference type="AlphaFoldDB" id="A0AAD6HY59"/>
<sequence>MQFGGSLPKDDSLLRVSDFAYPRVIQALNPVRKKLTSNPSALAITVIAPWIRNGVGTEGLQAMQSGARGATEPENVITYQVPGLSLTVYG</sequence>
<keyword evidence="2" id="KW-1185">Reference proteome</keyword>
<organism evidence="1 2">
    <name type="scientific">Penicillium canescens</name>
    <dbReference type="NCBI Taxonomy" id="5083"/>
    <lineage>
        <taxon>Eukaryota</taxon>
        <taxon>Fungi</taxon>
        <taxon>Dikarya</taxon>
        <taxon>Ascomycota</taxon>
        <taxon>Pezizomycotina</taxon>
        <taxon>Eurotiomycetes</taxon>
        <taxon>Eurotiomycetidae</taxon>
        <taxon>Eurotiales</taxon>
        <taxon>Aspergillaceae</taxon>
        <taxon>Penicillium</taxon>
    </lineage>
</organism>
<dbReference type="EMBL" id="JAQJZL010000016">
    <property type="protein sequence ID" value="KAJ6022619.1"/>
    <property type="molecule type" value="Genomic_DNA"/>
</dbReference>